<feature type="coiled-coil region" evidence="1">
    <location>
        <begin position="373"/>
        <end position="449"/>
    </location>
</feature>
<dbReference type="AlphaFoldDB" id="A0A8J4PS22"/>
<feature type="compositionally biased region" description="Polar residues" evidence="2">
    <location>
        <begin position="43"/>
        <end position="56"/>
    </location>
</feature>
<name>A0A8J4PS22_9MYCE</name>
<organism evidence="3 4">
    <name type="scientific">Polysphondylium violaceum</name>
    <dbReference type="NCBI Taxonomy" id="133409"/>
    <lineage>
        <taxon>Eukaryota</taxon>
        <taxon>Amoebozoa</taxon>
        <taxon>Evosea</taxon>
        <taxon>Eumycetozoa</taxon>
        <taxon>Dictyostelia</taxon>
        <taxon>Dictyosteliales</taxon>
        <taxon>Dictyosteliaceae</taxon>
        <taxon>Polysphondylium</taxon>
    </lineage>
</organism>
<keyword evidence="4" id="KW-1185">Reference proteome</keyword>
<proteinExistence type="predicted"/>
<reference evidence="3" key="1">
    <citation type="submission" date="2020-01" db="EMBL/GenBank/DDBJ databases">
        <title>Development of genomics and gene disruption for Polysphondylium violaceum indicates a role for the polyketide synthase stlB in stalk morphogenesis.</title>
        <authorList>
            <person name="Narita B."/>
            <person name="Kawabe Y."/>
            <person name="Kin K."/>
            <person name="Saito T."/>
            <person name="Gibbs R."/>
            <person name="Kuspa A."/>
            <person name="Muzny D."/>
            <person name="Queller D."/>
            <person name="Richards S."/>
            <person name="Strassman J."/>
            <person name="Sucgang R."/>
            <person name="Worley K."/>
            <person name="Schaap P."/>
        </authorList>
    </citation>
    <scope>NUCLEOTIDE SEQUENCE</scope>
    <source>
        <strain evidence="3">QSvi11</strain>
    </source>
</reference>
<evidence type="ECO:0000313" key="3">
    <source>
        <dbReference type="EMBL" id="KAF2072507.1"/>
    </source>
</evidence>
<feature type="compositionally biased region" description="Low complexity" evidence="2">
    <location>
        <begin position="57"/>
        <end position="75"/>
    </location>
</feature>
<feature type="compositionally biased region" description="Basic and acidic residues" evidence="2">
    <location>
        <begin position="185"/>
        <end position="197"/>
    </location>
</feature>
<comment type="caution">
    <text evidence="3">The sequence shown here is derived from an EMBL/GenBank/DDBJ whole genome shotgun (WGS) entry which is preliminary data.</text>
</comment>
<dbReference type="EMBL" id="AJWJ01000273">
    <property type="protein sequence ID" value="KAF2072507.1"/>
    <property type="molecule type" value="Genomic_DNA"/>
</dbReference>
<feature type="compositionally biased region" description="Polar residues" evidence="2">
    <location>
        <begin position="21"/>
        <end position="35"/>
    </location>
</feature>
<accession>A0A8J4PS22</accession>
<feature type="compositionally biased region" description="Low complexity" evidence="2">
    <location>
        <begin position="204"/>
        <end position="253"/>
    </location>
</feature>
<evidence type="ECO:0000313" key="4">
    <source>
        <dbReference type="Proteomes" id="UP000695562"/>
    </source>
</evidence>
<sequence length="484" mass="55174">MDTNFSLDEQSLYNRDRENDTFSSPINSPTNFSSNRAEERNDSSPPRSYHSSPIRQSFTSGSTYNASSSTSNASGTALDPKYKLTIIPKFLKKLDRLYTVDTQFDNDDPRVKEHYLLVGNSVKTDKIATLIKESYIWKNLNNLFNVVISYYHSKGILFRLRRFEGKKYYPLIRRSESSNVKGYKRGLEDQERDEPSKFNKIRYSSDNINSNNNNNDNTSNSNHNYSSGNNNNDSNNSNNNNNGNTSISNSSGSINNSYSGSSINNSYRSSNLNNNTDNKGNISINSSSGSINNSYSNSNYNSSNNSYSSSNYNNNNNYSNNNSNSNTLNNNSNNNNSYSNSSNNTNYGGNENKGLMEIMKENLEHVGRTLIEKGKIKDQFETMRKENKELKEKIEKIKAENDAMKIDIRDLKYGYTKLKDYHGNLKNDYVSLRDQMEHFKSEIQHLKANQITDQAGIKNLISRNEFLKSENQFLKSILPKPPYK</sequence>
<dbReference type="Gene3D" id="6.10.250.3110">
    <property type="match status" value="1"/>
</dbReference>
<feature type="compositionally biased region" description="Polar residues" evidence="2">
    <location>
        <begin position="1"/>
        <end position="13"/>
    </location>
</feature>
<gene>
    <name evidence="3" type="ORF">CYY_006174</name>
</gene>
<feature type="region of interest" description="Disordered" evidence="2">
    <location>
        <begin position="179"/>
        <end position="253"/>
    </location>
</feature>
<dbReference type="Proteomes" id="UP000695562">
    <property type="component" value="Unassembled WGS sequence"/>
</dbReference>
<feature type="compositionally biased region" description="Low complexity" evidence="2">
    <location>
        <begin position="295"/>
        <end position="350"/>
    </location>
</feature>
<evidence type="ECO:0000256" key="2">
    <source>
        <dbReference type="SAM" id="MobiDB-lite"/>
    </source>
</evidence>
<keyword evidence="1" id="KW-0175">Coiled coil</keyword>
<evidence type="ECO:0000256" key="1">
    <source>
        <dbReference type="SAM" id="Coils"/>
    </source>
</evidence>
<feature type="region of interest" description="Disordered" evidence="2">
    <location>
        <begin position="1"/>
        <end position="75"/>
    </location>
</feature>
<protein>
    <submittedName>
        <fullName evidence="3">Uncharacterized protein</fullName>
    </submittedName>
</protein>
<feature type="region of interest" description="Disordered" evidence="2">
    <location>
        <begin position="295"/>
        <end position="352"/>
    </location>
</feature>